<proteinExistence type="predicted"/>
<reference evidence="4 5" key="1">
    <citation type="submission" date="2024-02" db="EMBL/GenBank/DDBJ databases">
        <authorList>
            <person name="Chen Y."/>
            <person name="Shah S."/>
            <person name="Dougan E. K."/>
            <person name="Thang M."/>
            <person name="Chan C."/>
        </authorList>
    </citation>
    <scope>NUCLEOTIDE SEQUENCE [LARGE SCALE GENOMIC DNA]</scope>
</reference>
<sequence length="526" mass="58075">MEEQTSGATASANEQFVVVRLATEYLEQFISLGSWIFAWQPKKAMRTESAKACIVDTASGLIIATAKLSVISPVSSFVQLRSCRPFQAAGQLQKNTWRNRITSGNSLFEWTITEIDRFSDSMVVETGAGRTAYVSARDFRSAAPSLQALTLKSSAEYFVGRLSGRDRQLLRENLQSLHGKRLTFGSTCSGTDIIVPVMKQTISVLCKLFNVSIEVVHLFSVEFEKQKREFIMDAHGDSGFHLFHDVAVFRDGGESFCDVCQQSHAIPTATDVLVSGPSCKNISKENRRRSDYLSCYEDGSGCSGFTYEYGVKEAVARTCPAVVIFENVTGLLDRPKDENGQLLQPQIEVVTSDFKNLGYVFQYSKLVANRYLLPQRRTRIYGTADLDEGQSAKGFHQRMSTTLMDMSGDGQFDHDAVFLRDLPKTPLQGNAARLVEEAVSKGALQNESNDLFVDTSGLLCSEQVGSQEEASQVGFVLRDRSEAGQSDDRNTKQYSQFARSTAQAHQFQVQGGRGNSQNSRSSGSCC</sequence>
<feature type="compositionally biased region" description="Basic and acidic residues" evidence="3">
    <location>
        <begin position="478"/>
        <end position="491"/>
    </location>
</feature>
<evidence type="ECO:0000313" key="5">
    <source>
        <dbReference type="Proteomes" id="UP001642484"/>
    </source>
</evidence>
<feature type="compositionally biased region" description="Polar residues" evidence="3">
    <location>
        <begin position="492"/>
        <end position="509"/>
    </location>
</feature>
<dbReference type="InterPro" id="IPR001525">
    <property type="entry name" value="C5_MeTfrase"/>
</dbReference>
<dbReference type="Pfam" id="PF00145">
    <property type="entry name" value="DNA_methylase"/>
    <property type="match status" value="1"/>
</dbReference>
<comment type="caution">
    <text evidence="4">The sequence shown here is derived from an EMBL/GenBank/DDBJ whole genome shotgun (WGS) entry which is preliminary data.</text>
</comment>
<evidence type="ECO:0000256" key="3">
    <source>
        <dbReference type="SAM" id="MobiDB-lite"/>
    </source>
</evidence>
<accession>A0ABP0NFL1</accession>
<feature type="compositionally biased region" description="Low complexity" evidence="3">
    <location>
        <begin position="515"/>
        <end position="526"/>
    </location>
</feature>
<name>A0ABP0NFL1_9DINO</name>
<evidence type="ECO:0008006" key="6">
    <source>
        <dbReference type="Google" id="ProtNLM"/>
    </source>
</evidence>
<dbReference type="Proteomes" id="UP001642484">
    <property type="component" value="Unassembled WGS sequence"/>
</dbReference>
<dbReference type="InterPro" id="IPR029063">
    <property type="entry name" value="SAM-dependent_MTases_sf"/>
</dbReference>
<dbReference type="EMBL" id="CAXAMN010021584">
    <property type="protein sequence ID" value="CAK9061115.1"/>
    <property type="molecule type" value="Genomic_DNA"/>
</dbReference>
<evidence type="ECO:0000256" key="1">
    <source>
        <dbReference type="ARBA" id="ARBA00022603"/>
    </source>
</evidence>
<dbReference type="Gene3D" id="3.40.50.150">
    <property type="entry name" value="Vaccinia Virus protein VP39"/>
    <property type="match status" value="1"/>
</dbReference>
<keyword evidence="2" id="KW-0808">Transferase</keyword>
<protein>
    <recommendedName>
        <fullName evidence="6">DNA (cytosine-5-)-methyltransferase</fullName>
    </recommendedName>
</protein>
<organism evidence="4 5">
    <name type="scientific">Durusdinium trenchii</name>
    <dbReference type="NCBI Taxonomy" id="1381693"/>
    <lineage>
        <taxon>Eukaryota</taxon>
        <taxon>Sar</taxon>
        <taxon>Alveolata</taxon>
        <taxon>Dinophyceae</taxon>
        <taxon>Suessiales</taxon>
        <taxon>Symbiodiniaceae</taxon>
        <taxon>Durusdinium</taxon>
    </lineage>
</organism>
<dbReference type="SUPFAM" id="SSF53335">
    <property type="entry name" value="S-adenosyl-L-methionine-dependent methyltransferases"/>
    <property type="match status" value="1"/>
</dbReference>
<evidence type="ECO:0000256" key="2">
    <source>
        <dbReference type="ARBA" id="ARBA00022679"/>
    </source>
</evidence>
<keyword evidence="1" id="KW-0489">Methyltransferase</keyword>
<feature type="region of interest" description="Disordered" evidence="3">
    <location>
        <begin position="478"/>
        <end position="526"/>
    </location>
</feature>
<keyword evidence="5" id="KW-1185">Reference proteome</keyword>
<gene>
    <name evidence="4" type="ORF">CCMP2556_LOCUS30059</name>
</gene>
<evidence type="ECO:0000313" key="4">
    <source>
        <dbReference type="EMBL" id="CAK9061115.1"/>
    </source>
</evidence>